<gene>
    <name evidence="4" type="ORF">CJ030_MR8G027373</name>
</gene>
<keyword evidence="2" id="KW-0732">Signal</keyword>
<dbReference type="GO" id="GO:0004190">
    <property type="term" value="F:aspartic-type endopeptidase activity"/>
    <property type="evidence" value="ECO:0007669"/>
    <property type="project" value="InterPro"/>
</dbReference>
<keyword evidence="4" id="KW-0645">Protease</keyword>
<protein>
    <submittedName>
        <fullName evidence="4">Protein ASPARTIC PROTEASE IN GUARD CELL 1</fullName>
    </submittedName>
</protein>
<keyword evidence="4" id="KW-0378">Hydrolase</keyword>
<dbReference type="PANTHER" id="PTHR13683:SF750">
    <property type="entry name" value="ASPARTYL PROTEASE AED1"/>
    <property type="match status" value="1"/>
</dbReference>
<name>A0A6A1V0C9_9ROSI</name>
<dbReference type="InterPro" id="IPR032861">
    <property type="entry name" value="TAXi_N"/>
</dbReference>
<dbReference type="InterPro" id="IPR033121">
    <property type="entry name" value="PEPTIDASE_A1"/>
</dbReference>
<comment type="caution">
    <text evidence="4">The sequence shown here is derived from an EMBL/GenBank/DDBJ whole genome shotgun (WGS) entry which is preliminary data.</text>
</comment>
<dbReference type="Gene3D" id="2.40.70.10">
    <property type="entry name" value="Acid Proteases"/>
    <property type="match status" value="2"/>
</dbReference>
<organism evidence="4 5">
    <name type="scientific">Morella rubra</name>
    <name type="common">Chinese bayberry</name>
    <dbReference type="NCBI Taxonomy" id="262757"/>
    <lineage>
        <taxon>Eukaryota</taxon>
        <taxon>Viridiplantae</taxon>
        <taxon>Streptophyta</taxon>
        <taxon>Embryophyta</taxon>
        <taxon>Tracheophyta</taxon>
        <taxon>Spermatophyta</taxon>
        <taxon>Magnoliopsida</taxon>
        <taxon>eudicotyledons</taxon>
        <taxon>Gunneridae</taxon>
        <taxon>Pentapetalae</taxon>
        <taxon>rosids</taxon>
        <taxon>fabids</taxon>
        <taxon>Fagales</taxon>
        <taxon>Myricaceae</taxon>
        <taxon>Morella</taxon>
    </lineage>
</organism>
<dbReference type="InterPro" id="IPR001461">
    <property type="entry name" value="Aspartic_peptidase_A1"/>
</dbReference>
<dbReference type="SUPFAM" id="SSF50630">
    <property type="entry name" value="Acid proteases"/>
    <property type="match status" value="1"/>
</dbReference>
<dbReference type="PROSITE" id="PS51767">
    <property type="entry name" value="PEPTIDASE_A1"/>
    <property type="match status" value="1"/>
</dbReference>
<evidence type="ECO:0000256" key="1">
    <source>
        <dbReference type="ARBA" id="ARBA00007447"/>
    </source>
</evidence>
<dbReference type="Proteomes" id="UP000516437">
    <property type="component" value="Chromosome 8"/>
</dbReference>
<accession>A0A6A1V0C9</accession>
<evidence type="ECO:0000313" key="5">
    <source>
        <dbReference type="Proteomes" id="UP000516437"/>
    </source>
</evidence>
<dbReference type="GO" id="GO:0006508">
    <property type="term" value="P:proteolysis"/>
    <property type="evidence" value="ECO:0007669"/>
    <property type="project" value="UniProtKB-KW"/>
</dbReference>
<dbReference type="FunFam" id="2.40.70.10:FF:000021">
    <property type="entry name" value="Aspartyl protease AED1"/>
    <property type="match status" value="1"/>
</dbReference>
<feature type="domain" description="Peptidase A1" evidence="3">
    <location>
        <begin position="139"/>
        <end position="409"/>
    </location>
</feature>
<feature type="chain" id="PRO_5025462877" evidence="2">
    <location>
        <begin position="25"/>
        <end position="409"/>
    </location>
</feature>
<sequence length="409" mass="44364">MATRISSSFRGLILLSFFAYLCLCAHEAEETTETQHHHQISHTIPVISLIPSNACTSSAKGSERKASLEVIHKYGPCFQSKNYDEKVPNHLEILLQDQARVNSIHSRLSKEYSDNNKSRDSQVATLPATSGLPIGTGNYIVTVGLGTPKNDLKLIFDTGSDLTWTQCEPCARSCYSQVDPIFDPSKSTSYSKISCNSSECSQLISATGKPTTLLLYLRLRIRYKYGDGSFTIGDFSKDRLTITTEDVLDNFLFGCGQDNEGLFKGAAGLLGLGRNQISIVKQAAQKYGQFFSYCLPSTSDSKGHLTFGNGGVSSTVKFTALQTLSQSQSFYGLDLIGLSVGGTQLSIPKSAFSQEPSSIPARLSKVCLAFAGNRNETSIGIIGNTQQRELEVVYDVAGERIGFGKGGCR</sequence>
<reference evidence="4 5" key="1">
    <citation type="journal article" date="2019" name="Plant Biotechnol. J.">
        <title>The red bayberry genome and genetic basis of sex determination.</title>
        <authorList>
            <person name="Jia H.M."/>
            <person name="Jia H.J."/>
            <person name="Cai Q.L."/>
            <person name="Wang Y."/>
            <person name="Zhao H.B."/>
            <person name="Yang W.F."/>
            <person name="Wang G.Y."/>
            <person name="Li Y.H."/>
            <person name="Zhan D.L."/>
            <person name="Shen Y.T."/>
            <person name="Niu Q.F."/>
            <person name="Chang L."/>
            <person name="Qiu J."/>
            <person name="Zhao L."/>
            <person name="Xie H.B."/>
            <person name="Fu W.Y."/>
            <person name="Jin J."/>
            <person name="Li X.W."/>
            <person name="Jiao Y."/>
            <person name="Zhou C.C."/>
            <person name="Tu T."/>
            <person name="Chai C.Y."/>
            <person name="Gao J.L."/>
            <person name="Fan L.J."/>
            <person name="van de Weg E."/>
            <person name="Wang J.Y."/>
            <person name="Gao Z.S."/>
        </authorList>
    </citation>
    <scope>NUCLEOTIDE SEQUENCE [LARGE SCALE GENOMIC DNA]</scope>
    <source>
        <tissue evidence="4">Leaves</tissue>
    </source>
</reference>
<evidence type="ECO:0000256" key="2">
    <source>
        <dbReference type="SAM" id="SignalP"/>
    </source>
</evidence>
<evidence type="ECO:0000259" key="3">
    <source>
        <dbReference type="PROSITE" id="PS51767"/>
    </source>
</evidence>
<dbReference type="EMBL" id="RXIC02000026">
    <property type="protein sequence ID" value="KAB1204780.1"/>
    <property type="molecule type" value="Genomic_DNA"/>
</dbReference>
<dbReference type="Pfam" id="PF14543">
    <property type="entry name" value="TAXi_N"/>
    <property type="match status" value="1"/>
</dbReference>
<dbReference type="OrthoDB" id="2747330at2759"/>
<keyword evidence="5" id="KW-1185">Reference proteome</keyword>
<dbReference type="PANTHER" id="PTHR13683">
    <property type="entry name" value="ASPARTYL PROTEASES"/>
    <property type="match status" value="1"/>
</dbReference>
<feature type="signal peptide" evidence="2">
    <location>
        <begin position="1"/>
        <end position="24"/>
    </location>
</feature>
<evidence type="ECO:0000313" key="4">
    <source>
        <dbReference type="EMBL" id="KAB1204780.1"/>
    </source>
</evidence>
<dbReference type="InterPro" id="IPR021109">
    <property type="entry name" value="Peptidase_aspartic_dom_sf"/>
</dbReference>
<proteinExistence type="inferred from homology"/>
<dbReference type="AlphaFoldDB" id="A0A6A1V0C9"/>
<dbReference type="InterPro" id="IPR032799">
    <property type="entry name" value="TAXi_C"/>
</dbReference>
<dbReference type="Pfam" id="PF14541">
    <property type="entry name" value="TAXi_C"/>
    <property type="match status" value="1"/>
</dbReference>
<comment type="similarity">
    <text evidence="1">Belongs to the peptidase A1 family.</text>
</comment>